<organism evidence="12 13">
    <name type="scientific">Actinorugispora endophytica</name>
    <dbReference type="NCBI Taxonomy" id="1605990"/>
    <lineage>
        <taxon>Bacteria</taxon>
        <taxon>Bacillati</taxon>
        <taxon>Actinomycetota</taxon>
        <taxon>Actinomycetes</taxon>
        <taxon>Streptosporangiales</taxon>
        <taxon>Nocardiopsidaceae</taxon>
        <taxon>Actinorugispora</taxon>
    </lineage>
</organism>
<dbReference type="Gene3D" id="3.40.50.150">
    <property type="entry name" value="Vaccinia Virus protein VP39"/>
    <property type="match status" value="1"/>
</dbReference>
<dbReference type="GO" id="GO:0005737">
    <property type="term" value="C:cytoplasm"/>
    <property type="evidence" value="ECO:0007669"/>
    <property type="project" value="UniProtKB-SubCell"/>
</dbReference>
<dbReference type="InterPro" id="IPR000682">
    <property type="entry name" value="PCMT"/>
</dbReference>
<dbReference type="EC" id="2.1.1.77" evidence="3"/>
<keyword evidence="5" id="KW-0963">Cytoplasm</keyword>
<accession>A0A4R6V331</accession>
<dbReference type="EMBL" id="SNYN01000002">
    <property type="protein sequence ID" value="TDQ54413.1"/>
    <property type="molecule type" value="Genomic_DNA"/>
</dbReference>
<name>A0A4R6V331_9ACTN</name>
<dbReference type="GO" id="GO:0032259">
    <property type="term" value="P:methylation"/>
    <property type="evidence" value="ECO:0007669"/>
    <property type="project" value="UniProtKB-KW"/>
</dbReference>
<dbReference type="SUPFAM" id="SSF53335">
    <property type="entry name" value="S-adenosyl-L-methionine-dependent methyltransferases"/>
    <property type="match status" value="1"/>
</dbReference>
<dbReference type="InterPro" id="IPR029063">
    <property type="entry name" value="SAM-dependent_MTases_sf"/>
</dbReference>
<keyword evidence="8" id="KW-0949">S-adenosyl-L-methionine</keyword>
<evidence type="ECO:0000256" key="5">
    <source>
        <dbReference type="ARBA" id="ARBA00022490"/>
    </source>
</evidence>
<dbReference type="PANTHER" id="PTHR11579">
    <property type="entry name" value="PROTEIN-L-ISOASPARTATE O-METHYLTRANSFERASE"/>
    <property type="match status" value="1"/>
</dbReference>
<reference evidence="12 13" key="1">
    <citation type="submission" date="2019-03" db="EMBL/GenBank/DDBJ databases">
        <title>Genomic Encyclopedia of Type Strains, Phase IV (KMG-IV): sequencing the most valuable type-strain genomes for metagenomic binning, comparative biology and taxonomic classification.</title>
        <authorList>
            <person name="Goeker M."/>
        </authorList>
    </citation>
    <scope>NUCLEOTIDE SEQUENCE [LARGE SCALE GENOMIC DNA]</scope>
    <source>
        <strain evidence="12 13">DSM 46770</strain>
    </source>
</reference>
<evidence type="ECO:0000256" key="2">
    <source>
        <dbReference type="ARBA" id="ARBA00005369"/>
    </source>
</evidence>
<protein>
    <recommendedName>
        <fullName evidence="4">Protein-L-isoaspartate O-methyltransferase</fullName>
        <ecNumber evidence="3">2.1.1.77</ecNumber>
    </recommendedName>
    <alternativeName>
        <fullName evidence="11">L-isoaspartyl protein carboxyl methyltransferase</fullName>
    </alternativeName>
    <alternativeName>
        <fullName evidence="9">Protein L-isoaspartyl methyltransferase</fullName>
    </alternativeName>
    <alternativeName>
        <fullName evidence="10">Protein-beta-aspartate methyltransferase</fullName>
    </alternativeName>
</protein>
<evidence type="ECO:0000256" key="9">
    <source>
        <dbReference type="ARBA" id="ARBA00030757"/>
    </source>
</evidence>
<dbReference type="Proteomes" id="UP000295281">
    <property type="component" value="Unassembled WGS sequence"/>
</dbReference>
<dbReference type="GO" id="GO:0004719">
    <property type="term" value="F:protein-L-isoaspartate (D-aspartate) O-methyltransferase activity"/>
    <property type="evidence" value="ECO:0007669"/>
    <property type="project" value="UniProtKB-EC"/>
</dbReference>
<evidence type="ECO:0000256" key="3">
    <source>
        <dbReference type="ARBA" id="ARBA00011890"/>
    </source>
</evidence>
<evidence type="ECO:0000256" key="4">
    <source>
        <dbReference type="ARBA" id="ARBA00013346"/>
    </source>
</evidence>
<keyword evidence="13" id="KW-1185">Reference proteome</keyword>
<evidence type="ECO:0000256" key="6">
    <source>
        <dbReference type="ARBA" id="ARBA00022603"/>
    </source>
</evidence>
<dbReference type="RefSeq" id="WP_133740379.1">
    <property type="nucleotide sequence ID" value="NZ_SNYN01000002.1"/>
</dbReference>
<dbReference type="OrthoDB" id="4035289at2"/>
<evidence type="ECO:0000256" key="7">
    <source>
        <dbReference type="ARBA" id="ARBA00022679"/>
    </source>
</evidence>
<gene>
    <name evidence="12" type="ORF">EV190_102247</name>
</gene>
<dbReference type="CDD" id="cd02440">
    <property type="entry name" value="AdoMet_MTases"/>
    <property type="match status" value="1"/>
</dbReference>
<evidence type="ECO:0000256" key="1">
    <source>
        <dbReference type="ARBA" id="ARBA00004496"/>
    </source>
</evidence>
<evidence type="ECO:0000313" key="12">
    <source>
        <dbReference type="EMBL" id="TDQ54413.1"/>
    </source>
</evidence>
<proteinExistence type="inferred from homology"/>
<evidence type="ECO:0000313" key="13">
    <source>
        <dbReference type="Proteomes" id="UP000295281"/>
    </source>
</evidence>
<sequence length="395" mass="42039">MTVRPGAAIARRLTARGVVQDPAWHRAVLAVDRAAFIPDTVWAPSTEHPGWEEPVTRDDPRYREWIDEDYALVTQVDDGAPAGAGGLGRVPTSSISQPSLAVAMLQALDTTRGHRVLEIGTGTGYNTALLCERLGDRNVVSVELDEDVAARARENLRALGYEPTLVTGDGARAVEGGPFDRVLATVAAKRVPASWLAQTRPGGVIVTPWGPGFTSAALLRLHTAQDGTASGRMLADAPFMWLRAQRRGADPWHAYVDENAPGVRTGRTGVNPRVVADRAPGWGVALGHLVPGLAYAGFEADAHEHAAAGEASVYVYDRAGSWALGEYTPDGGPYEAKTAGPRDLWAEIGAARRTWEAAGRPGRDRLGLTVTPDGQHLLWVDDPAKAIEVSGGSRP</sequence>
<dbReference type="PANTHER" id="PTHR11579:SF0">
    <property type="entry name" value="PROTEIN-L-ISOASPARTATE(D-ASPARTATE) O-METHYLTRANSFERASE"/>
    <property type="match status" value="1"/>
</dbReference>
<comment type="caution">
    <text evidence="12">The sequence shown here is derived from an EMBL/GenBank/DDBJ whole genome shotgun (WGS) entry which is preliminary data.</text>
</comment>
<comment type="subcellular location">
    <subcellularLocation>
        <location evidence="1">Cytoplasm</location>
    </subcellularLocation>
</comment>
<keyword evidence="7 12" id="KW-0808">Transferase</keyword>
<keyword evidence="6 12" id="KW-0489">Methyltransferase</keyword>
<evidence type="ECO:0000256" key="11">
    <source>
        <dbReference type="ARBA" id="ARBA00031350"/>
    </source>
</evidence>
<dbReference type="AlphaFoldDB" id="A0A4R6V331"/>
<dbReference type="Pfam" id="PF01135">
    <property type="entry name" value="PCMT"/>
    <property type="match status" value="1"/>
</dbReference>
<evidence type="ECO:0000256" key="10">
    <source>
        <dbReference type="ARBA" id="ARBA00031323"/>
    </source>
</evidence>
<evidence type="ECO:0000256" key="8">
    <source>
        <dbReference type="ARBA" id="ARBA00022691"/>
    </source>
</evidence>
<comment type="similarity">
    <text evidence="2">Belongs to the methyltransferase superfamily. L-isoaspartyl/D-aspartyl protein methyltransferase family.</text>
</comment>